<feature type="region of interest" description="Disordered" evidence="6">
    <location>
        <begin position="142"/>
        <end position="166"/>
    </location>
</feature>
<dbReference type="PROSITE" id="PS50089">
    <property type="entry name" value="ZF_RING_2"/>
    <property type="match status" value="1"/>
</dbReference>
<keyword evidence="2 4" id="KW-0863">Zinc-finger</keyword>
<dbReference type="InterPro" id="IPR013083">
    <property type="entry name" value="Znf_RING/FYVE/PHD"/>
</dbReference>
<dbReference type="Ensembl" id="ENSMMOT00000022592.1">
    <property type="protein sequence ID" value="ENSMMOP00000022224.1"/>
    <property type="gene ID" value="ENSMMOG00000016891.1"/>
</dbReference>
<evidence type="ECO:0000256" key="1">
    <source>
        <dbReference type="ARBA" id="ARBA00022723"/>
    </source>
</evidence>
<dbReference type="Gene3D" id="2.60.120.920">
    <property type="match status" value="1"/>
</dbReference>
<evidence type="ECO:0000259" key="7">
    <source>
        <dbReference type="PROSITE" id="PS50089"/>
    </source>
</evidence>
<evidence type="ECO:0000256" key="3">
    <source>
        <dbReference type="ARBA" id="ARBA00022833"/>
    </source>
</evidence>
<dbReference type="SMART" id="SM00449">
    <property type="entry name" value="SPRY"/>
    <property type="match status" value="1"/>
</dbReference>
<feature type="coiled-coil region" evidence="5">
    <location>
        <begin position="283"/>
        <end position="314"/>
    </location>
</feature>
<dbReference type="Pfam" id="PF13765">
    <property type="entry name" value="PRY"/>
    <property type="match status" value="1"/>
</dbReference>
<protein>
    <submittedName>
        <fullName evidence="10">Uncharacterized protein</fullName>
    </submittedName>
</protein>
<dbReference type="FunFam" id="2.60.120.920:FF:000004">
    <property type="entry name" value="Butyrophilin subfamily 1 member A1"/>
    <property type="match status" value="1"/>
</dbReference>
<dbReference type="Gene3D" id="3.30.160.60">
    <property type="entry name" value="Classic Zinc Finger"/>
    <property type="match status" value="1"/>
</dbReference>
<reference evidence="10" key="2">
    <citation type="submission" date="2025-09" db="UniProtKB">
        <authorList>
            <consortium name="Ensembl"/>
        </authorList>
    </citation>
    <scope>IDENTIFICATION</scope>
</reference>
<dbReference type="InterPro" id="IPR006574">
    <property type="entry name" value="PRY"/>
</dbReference>
<evidence type="ECO:0000256" key="6">
    <source>
        <dbReference type="SAM" id="MobiDB-lite"/>
    </source>
</evidence>
<evidence type="ECO:0000259" key="9">
    <source>
        <dbReference type="PROSITE" id="PS50188"/>
    </source>
</evidence>
<keyword evidence="1" id="KW-0479">Metal-binding</keyword>
<dbReference type="InterPro" id="IPR043136">
    <property type="entry name" value="B30.2/SPRY_sf"/>
</dbReference>
<dbReference type="CDD" id="cd19769">
    <property type="entry name" value="Bbox2_TRIM16-like"/>
    <property type="match status" value="1"/>
</dbReference>
<dbReference type="Proteomes" id="UP000261620">
    <property type="component" value="Unplaced"/>
</dbReference>
<dbReference type="InterPro" id="IPR001870">
    <property type="entry name" value="B30.2/SPRY"/>
</dbReference>
<dbReference type="CDD" id="cd13733">
    <property type="entry name" value="SPRY_PRY_C-I_1"/>
    <property type="match status" value="1"/>
</dbReference>
<evidence type="ECO:0000259" key="8">
    <source>
        <dbReference type="PROSITE" id="PS50119"/>
    </source>
</evidence>
<dbReference type="SUPFAM" id="SSF49899">
    <property type="entry name" value="Concanavalin A-like lectins/glucanases"/>
    <property type="match status" value="1"/>
</dbReference>
<dbReference type="PROSITE" id="PS00518">
    <property type="entry name" value="ZF_RING_1"/>
    <property type="match status" value="1"/>
</dbReference>
<feature type="domain" description="B30.2/SPRY" evidence="9">
    <location>
        <begin position="369"/>
        <end position="563"/>
    </location>
</feature>
<dbReference type="Pfam" id="PF00643">
    <property type="entry name" value="zf-B_box"/>
    <property type="match status" value="1"/>
</dbReference>
<dbReference type="InterPro" id="IPR001841">
    <property type="entry name" value="Znf_RING"/>
</dbReference>
<dbReference type="Gene3D" id="3.30.40.10">
    <property type="entry name" value="Zinc/RING finger domain, C3HC4 (zinc finger)"/>
    <property type="match status" value="1"/>
</dbReference>
<dbReference type="PROSITE" id="PS50119">
    <property type="entry name" value="ZF_BBOX"/>
    <property type="match status" value="1"/>
</dbReference>
<evidence type="ECO:0000256" key="2">
    <source>
        <dbReference type="ARBA" id="ARBA00022771"/>
    </source>
</evidence>
<name>A0A3Q3X9I2_MOLML</name>
<dbReference type="SMART" id="SM00184">
    <property type="entry name" value="RING"/>
    <property type="match status" value="1"/>
</dbReference>
<feature type="domain" description="RING-type" evidence="7">
    <location>
        <begin position="23"/>
        <end position="66"/>
    </location>
</feature>
<dbReference type="InterPro" id="IPR027370">
    <property type="entry name" value="Znf-RING_euk"/>
</dbReference>
<keyword evidence="11" id="KW-1185">Reference proteome</keyword>
<evidence type="ECO:0000256" key="4">
    <source>
        <dbReference type="PROSITE-ProRule" id="PRU00024"/>
    </source>
</evidence>
<dbReference type="SMART" id="SM00589">
    <property type="entry name" value="PRY"/>
    <property type="match status" value="1"/>
</dbReference>
<dbReference type="InterPro" id="IPR003877">
    <property type="entry name" value="SPRY_dom"/>
</dbReference>
<dbReference type="PROSITE" id="PS50188">
    <property type="entry name" value="B302_SPRY"/>
    <property type="match status" value="1"/>
</dbReference>
<evidence type="ECO:0000256" key="5">
    <source>
        <dbReference type="SAM" id="Coils"/>
    </source>
</evidence>
<dbReference type="Pfam" id="PF25600">
    <property type="entry name" value="TRIM_CC"/>
    <property type="match status" value="1"/>
</dbReference>
<dbReference type="InterPro" id="IPR058030">
    <property type="entry name" value="TRIM8/14/16/25/29/45/65_CC"/>
</dbReference>
<dbReference type="InterPro" id="IPR013320">
    <property type="entry name" value="ConA-like_dom_sf"/>
</dbReference>
<dbReference type="OMA" id="VCVMAHQ"/>
<dbReference type="InterPro" id="IPR050143">
    <property type="entry name" value="TRIM/RBCC"/>
</dbReference>
<dbReference type="Pfam" id="PF00622">
    <property type="entry name" value="SPRY"/>
    <property type="match status" value="1"/>
</dbReference>
<dbReference type="AlphaFoldDB" id="A0A3Q3X9I2"/>
<proteinExistence type="predicted"/>
<dbReference type="InterPro" id="IPR017907">
    <property type="entry name" value="Znf_RING_CS"/>
</dbReference>
<organism evidence="10 11">
    <name type="scientific">Mola mola</name>
    <name type="common">Ocean sunfish</name>
    <name type="synonym">Tetraodon mola</name>
    <dbReference type="NCBI Taxonomy" id="94237"/>
    <lineage>
        <taxon>Eukaryota</taxon>
        <taxon>Metazoa</taxon>
        <taxon>Chordata</taxon>
        <taxon>Craniata</taxon>
        <taxon>Vertebrata</taxon>
        <taxon>Euteleostomi</taxon>
        <taxon>Actinopterygii</taxon>
        <taxon>Neopterygii</taxon>
        <taxon>Teleostei</taxon>
        <taxon>Neoteleostei</taxon>
        <taxon>Acanthomorphata</taxon>
        <taxon>Eupercaria</taxon>
        <taxon>Tetraodontiformes</taxon>
        <taxon>Molidae</taxon>
        <taxon>Mola</taxon>
    </lineage>
</organism>
<dbReference type="Pfam" id="PF13445">
    <property type="entry name" value="zf-RING_UBOX"/>
    <property type="match status" value="1"/>
</dbReference>
<dbReference type="GO" id="GO:0008270">
    <property type="term" value="F:zinc ion binding"/>
    <property type="evidence" value="ECO:0007669"/>
    <property type="project" value="UniProtKB-KW"/>
</dbReference>
<dbReference type="SUPFAM" id="SSF57850">
    <property type="entry name" value="RING/U-box"/>
    <property type="match status" value="1"/>
</dbReference>
<dbReference type="STRING" id="94237.ENSMMOP00000022224"/>
<accession>A0A3Q3X9I2</accession>
<evidence type="ECO:0000313" key="11">
    <source>
        <dbReference type="Proteomes" id="UP000261620"/>
    </source>
</evidence>
<reference evidence="10" key="1">
    <citation type="submission" date="2025-08" db="UniProtKB">
        <authorList>
            <consortium name="Ensembl"/>
        </authorList>
    </citation>
    <scope>IDENTIFICATION</scope>
</reference>
<dbReference type="SMART" id="SM00336">
    <property type="entry name" value="BBOX"/>
    <property type="match status" value="1"/>
</dbReference>
<dbReference type="PANTHER" id="PTHR24103">
    <property type="entry name" value="E3 UBIQUITIN-PROTEIN LIGASE TRIM"/>
    <property type="match status" value="1"/>
</dbReference>
<sequence length="567" mass="63927">MTTLSCRAMALATAFLSEDQFTCSICLEVFNNPVSIPCGHSFCQVCISTYWDGGGGTGVFQCPLCKESFQERPELHINRTLKEITEQFKRMVNTVIPMDGGERGVDSHSHLLHQPAVSLVERPGEMPESVFAEMMTRFQKLAHSGGSHPTLPDPNTPHPNSSRPANARLVSTPSLHLCPIHLRGLDFFCRTDNTCVCRICVDTAEHSGHSIIPAKREWHIKKSQLGISEVELKDLICGKERKVEEIQNALREIQVCLQEFIIVTFTRLHVLNFLLTQVIEMRRLAAEHRVQSLLKELEEEITELKKRSTALSQLALSEDYVHFFKMFPALSTPPRNKEWSSVSVDSELTSGVILKILSHMIENIQKEIRKLPEACKFSPTKRFTLSADITLDHYTAHPRLNISVDGKEVYCGDHHQPVPDNPERFDRVVCALAHQGFNSGRHYWEVEVGEKTDWDLGVASSTVNRKGKITVSPSHGYWFLSLRDRTEYAFRTEPSTSLTVNVKPSRIGIYVDFNKGVLSFYNVEARVLICTFTDTFSDTIHPFFSPCTNKSGKNEAPLIICPVATTE</sequence>
<dbReference type="InterPro" id="IPR003879">
    <property type="entry name" value="Butyrophylin_SPRY"/>
</dbReference>
<evidence type="ECO:0000313" key="10">
    <source>
        <dbReference type="Ensembl" id="ENSMMOP00000022224.1"/>
    </source>
</evidence>
<keyword evidence="3" id="KW-0862">Zinc</keyword>
<dbReference type="PRINTS" id="PR01407">
    <property type="entry name" value="BUTYPHLNCDUF"/>
</dbReference>
<dbReference type="SUPFAM" id="SSF57845">
    <property type="entry name" value="B-box zinc-binding domain"/>
    <property type="match status" value="1"/>
</dbReference>
<dbReference type="InterPro" id="IPR000315">
    <property type="entry name" value="Znf_B-box"/>
</dbReference>
<keyword evidence="5" id="KW-0175">Coiled coil</keyword>
<feature type="domain" description="B box-type" evidence="8">
    <location>
        <begin position="173"/>
        <end position="214"/>
    </location>
</feature>